<evidence type="ECO:0000313" key="4">
    <source>
        <dbReference type="Proteomes" id="UP000326837"/>
    </source>
</evidence>
<dbReference type="RefSeq" id="WP_152098702.1">
    <property type="nucleotide sequence ID" value="NZ_AP021861.1"/>
</dbReference>
<dbReference type="EMBL" id="AP021861">
    <property type="protein sequence ID" value="BBO32798.1"/>
    <property type="molecule type" value="Genomic_DNA"/>
</dbReference>
<dbReference type="GO" id="GO:0016787">
    <property type="term" value="F:hydrolase activity"/>
    <property type="evidence" value="ECO:0007669"/>
    <property type="project" value="InterPro"/>
</dbReference>
<feature type="chain" id="PRO_5024848648" description="3-keto-alpha-glucoside-1,2-lyase/3-keto-2-hydroxy-glucal hydratase domain-containing protein" evidence="1">
    <location>
        <begin position="25"/>
        <end position="238"/>
    </location>
</feature>
<proteinExistence type="predicted"/>
<sequence>MSIPYRLLASALFLAVVTACTSHADEAKSPPPAEEGFVSIFDGKTLDGWWPHTGVPTFHVGGKWEVVDGVIVGQQFPPDKGGFLATKKKYDNFVIRFEVNMDYPSDSGVFLRMGEDGKSHQVTLDNRPDGQFGKIYLPWTQSMVHESPDGIKSFKQKEWNKGEIRIEGEPSRIRFWLNGDLVTDFQHTAETTKGVPDSGYIGLQVHPTVENMKHFDEGNKVRYRNIRIREIKPGEKVE</sequence>
<keyword evidence="1" id="KW-0732">Signal</keyword>
<reference evidence="4" key="1">
    <citation type="submission" date="2019-10" db="EMBL/GenBank/DDBJ databases">
        <title>Lacipirellula parvula gen. nov., sp. nov., representing a lineage of planctomycetes widespread in freshwater anoxic habitats, and description of the family Lacipirellulaceae.</title>
        <authorList>
            <person name="Dedysh S.N."/>
            <person name="Kulichevskaya I.S."/>
            <person name="Beletsky A.V."/>
            <person name="Rakitin A.L."/>
            <person name="Mardanov A.V."/>
            <person name="Ivanova A.A."/>
            <person name="Saltykova V.X."/>
            <person name="Rijpstra W.I.C."/>
            <person name="Sinninghe Damste J.S."/>
            <person name="Ravin N.V."/>
        </authorList>
    </citation>
    <scope>NUCLEOTIDE SEQUENCE [LARGE SCALE GENOMIC DNA]</scope>
    <source>
        <strain evidence="4">PX69</strain>
    </source>
</reference>
<feature type="domain" description="3-keto-alpha-glucoside-1,2-lyase/3-keto-2-hydroxy-glucal hydratase" evidence="2">
    <location>
        <begin position="36"/>
        <end position="229"/>
    </location>
</feature>
<dbReference type="AlphaFoldDB" id="A0A5K7X8C1"/>
<feature type="signal peptide" evidence="1">
    <location>
        <begin position="1"/>
        <end position="24"/>
    </location>
</feature>
<dbReference type="KEGG" id="lpav:PLANPX_2410"/>
<protein>
    <recommendedName>
        <fullName evidence="2">3-keto-alpha-glucoside-1,2-lyase/3-keto-2-hydroxy-glucal hydratase domain-containing protein</fullName>
    </recommendedName>
</protein>
<dbReference type="Proteomes" id="UP000326837">
    <property type="component" value="Chromosome"/>
</dbReference>
<dbReference type="InterPro" id="IPR010496">
    <property type="entry name" value="AL/BT2_dom"/>
</dbReference>
<evidence type="ECO:0000259" key="2">
    <source>
        <dbReference type="Pfam" id="PF06439"/>
    </source>
</evidence>
<evidence type="ECO:0000256" key="1">
    <source>
        <dbReference type="SAM" id="SignalP"/>
    </source>
</evidence>
<dbReference type="Pfam" id="PF06439">
    <property type="entry name" value="3keto-disac_hyd"/>
    <property type="match status" value="1"/>
</dbReference>
<evidence type="ECO:0000313" key="3">
    <source>
        <dbReference type="EMBL" id="BBO32798.1"/>
    </source>
</evidence>
<organism evidence="3 4">
    <name type="scientific">Lacipirellula parvula</name>
    <dbReference type="NCBI Taxonomy" id="2650471"/>
    <lineage>
        <taxon>Bacteria</taxon>
        <taxon>Pseudomonadati</taxon>
        <taxon>Planctomycetota</taxon>
        <taxon>Planctomycetia</taxon>
        <taxon>Pirellulales</taxon>
        <taxon>Lacipirellulaceae</taxon>
        <taxon>Lacipirellula</taxon>
    </lineage>
</organism>
<keyword evidence="4" id="KW-1185">Reference proteome</keyword>
<name>A0A5K7X8C1_9BACT</name>
<accession>A0A5K7X8C1</accession>
<gene>
    <name evidence="3" type="ORF">PLANPX_2410</name>
</gene>
<dbReference type="PROSITE" id="PS51257">
    <property type="entry name" value="PROKAR_LIPOPROTEIN"/>
    <property type="match status" value="1"/>
</dbReference>
<dbReference type="Gene3D" id="2.60.120.560">
    <property type="entry name" value="Exo-inulinase, domain 1"/>
    <property type="match status" value="1"/>
</dbReference>